<dbReference type="SUPFAM" id="SSF52091">
    <property type="entry name" value="SpoIIaa-like"/>
    <property type="match status" value="1"/>
</dbReference>
<sequence length="159" mass="17993">MSGSIYAASIDNIRYIKFLGTVRYSHCGGLENHIDQMFSGASEIEAIVIDLEDADILDSTALGLLARVAIEYRKLADQRPVIFLKKSELYNIIKRVCFDQVFELVFDDPKVAPAEMTELVDGNQNEQQTLKRVVEAHRYLAKINKENEKLYTDITSAMS</sequence>
<organism evidence="2 3">
    <name type="scientific">Aliikangiella marina</name>
    <dbReference type="NCBI Taxonomy" id="1712262"/>
    <lineage>
        <taxon>Bacteria</taxon>
        <taxon>Pseudomonadati</taxon>
        <taxon>Pseudomonadota</taxon>
        <taxon>Gammaproteobacteria</taxon>
        <taxon>Oceanospirillales</taxon>
        <taxon>Pleioneaceae</taxon>
        <taxon>Aliikangiella</taxon>
    </lineage>
</organism>
<dbReference type="EMBL" id="VIKR01000006">
    <property type="protein sequence ID" value="TQV71437.1"/>
    <property type="molecule type" value="Genomic_DNA"/>
</dbReference>
<feature type="domain" description="STAS" evidence="1">
    <location>
        <begin position="3"/>
        <end position="74"/>
    </location>
</feature>
<dbReference type="OrthoDB" id="8685730at2"/>
<dbReference type="InterPro" id="IPR036513">
    <property type="entry name" value="STAS_dom_sf"/>
</dbReference>
<reference evidence="2 3" key="1">
    <citation type="submission" date="2019-06" db="EMBL/GenBank/DDBJ databases">
        <title>Draft genome of Aliikangiella marina GYP-15.</title>
        <authorList>
            <person name="Wang G."/>
        </authorList>
    </citation>
    <scope>NUCLEOTIDE SEQUENCE [LARGE SCALE GENOMIC DNA]</scope>
    <source>
        <strain evidence="2 3">GYP-15</strain>
    </source>
</reference>
<comment type="caution">
    <text evidence="2">The sequence shown here is derived from an EMBL/GenBank/DDBJ whole genome shotgun (WGS) entry which is preliminary data.</text>
</comment>
<dbReference type="AlphaFoldDB" id="A0A545T2J3"/>
<evidence type="ECO:0000259" key="1">
    <source>
        <dbReference type="PROSITE" id="PS50801"/>
    </source>
</evidence>
<protein>
    <recommendedName>
        <fullName evidence="1">STAS domain-containing protein</fullName>
    </recommendedName>
</protein>
<dbReference type="RefSeq" id="WP_142943836.1">
    <property type="nucleotide sequence ID" value="NZ_VIKR01000006.1"/>
</dbReference>
<dbReference type="InterPro" id="IPR002645">
    <property type="entry name" value="STAS_dom"/>
</dbReference>
<gene>
    <name evidence="2" type="ORF">FLL45_19985</name>
</gene>
<evidence type="ECO:0000313" key="2">
    <source>
        <dbReference type="EMBL" id="TQV71437.1"/>
    </source>
</evidence>
<evidence type="ECO:0000313" key="3">
    <source>
        <dbReference type="Proteomes" id="UP000317839"/>
    </source>
</evidence>
<dbReference type="Proteomes" id="UP000317839">
    <property type="component" value="Unassembled WGS sequence"/>
</dbReference>
<dbReference type="PROSITE" id="PS50801">
    <property type="entry name" value="STAS"/>
    <property type="match status" value="1"/>
</dbReference>
<keyword evidence="3" id="KW-1185">Reference proteome</keyword>
<dbReference type="Gene3D" id="3.30.750.24">
    <property type="entry name" value="STAS domain"/>
    <property type="match status" value="1"/>
</dbReference>
<proteinExistence type="predicted"/>
<name>A0A545T2J3_9GAMM</name>
<accession>A0A545T2J3</accession>